<sequence>MKPKASMISLIVFETKSNSPVQTTFKLSALPYIGGCANVRRKSIRFSNSTDTIFSSSFAGPPAQCKRR</sequence>
<proteinExistence type="predicted"/>
<dbReference type="AlphaFoldDB" id="A0A0C2WK74"/>
<dbReference type="InParanoid" id="A0A0C2WK74"/>
<dbReference type="HOGENOM" id="CLU_2793441_0_0_1"/>
<dbReference type="EMBL" id="KN818415">
    <property type="protein sequence ID" value="KIL56558.1"/>
    <property type="molecule type" value="Genomic_DNA"/>
</dbReference>
<keyword evidence="2" id="KW-1185">Reference proteome</keyword>
<evidence type="ECO:0000313" key="1">
    <source>
        <dbReference type="EMBL" id="KIL56558.1"/>
    </source>
</evidence>
<evidence type="ECO:0000313" key="2">
    <source>
        <dbReference type="Proteomes" id="UP000054549"/>
    </source>
</evidence>
<organism evidence="1 2">
    <name type="scientific">Amanita muscaria (strain Koide BX008)</name>
    <dbReference type="NCBI Taxonomy" id="946122"/>
    <lineage>
        <taxon>Eukaryota</taxon>
        <taxon>Fungi</taxon>
        <taxon>Dikarya</taxon>
        <taxon>Basidiomycota</taxon>
        <taxon>Agaricomycotina</taxon>
        <taxon>Agaricomycetes</taxon>
        <taxon>Agaricomycetidae</taxon>
        <taxon>Agaricales</taxon>
        <taxon>Pluteineae</taxon>
        <taxon>Amanitaceae</taxon>
        <taxon>Amanita</taxon>
    </lineage>
</organism>
<dbReference type="Proteomes" id="UP000054549">
    <property type="component" value="Unassembled WGS sequence"/>
</dbReference>
<reference evidence="1 2" key="1">
    <citation type="submission" date="2014-04" db="EMBL/GenBank/DDBJ databases">
        <title>Evolutionary Origins and Diversification of the Mycorrhizal Mutualists.</title>
        <authorList>
            <consortium name="DOE Joint Genome Institute"/>
            <consortium name="Mycorrhizal Genomics Consortium"/>
            <person name="Kohler A."/>
            <person name="Kuo A."/>
            <person name="Nagy L.G."/>
            <person name="Floudas D."/>
            <person name="Copeland A."/>
            <person name="Barry K.W."/>
            <person name="Cichocki N."/>
            <person name="Veneault-Fourrey C."/>
            <person name="LaButti K."/>
            <person name="Lindquist E.A."/>
            <person name="Lipzen A."/>
            <person name="Lundell T."/>
            <person name="Morin E."/>
            <person name="Murat C."/>
            <person name="Riley R."/>
            <person name="Ohm R."/>
            <person name="Sun H."/>
            <person name="Tunlid A."/>
            <person name="Henrissat B."/>
            <person name="Grigoriev I.V."/>
            <person name="Hibbett D.S."/>
            <person name="Martin F."/>
        </authorList>
    </citation>
    <scope>NUCLEOTIDE SEQUENCE [LARGE SCALE GENOMIC DNA]</scope>
    <source>
        <strain evidence="1 2">Koide BX008</strain>
    </source>
</reference>
<name>A0A0C2WK74_AMAMK</name>
<accession>A0A0C2WK74</accession>
<protein>
    <submittedName>
        <fullName evidence="1">Uncharacterized protein</fullName>
    </submittedName>
</protein>
<gene>
    <name evidence="1" type="ORF">M378DRAFT_465676</name>
</gene>